<keyword evidence="2 5" id="KW-0689">Ribosomal protein</keyword>
<comment type="similarity">
    <text evidence="1 5">Belongs to the universal ribosomal protein uL4 family.</text>
</comment>
<dbReference type="InterPro" id="IPR023574">
    <property type="entry name" value="Ribosomal_uL4_dom_sf"/>
</dbReference>
<dbReference type="NCBIfam" id="TIGR03953">
    <property type="entry name" value="rplD_bact"/>
    <property type="match status" value="1"/>
</dbReference>
<evidence type="ECO:0000256" key="4">
    <source>
        <dbReference type="ARBA" id="ARBA00035244"/>
    </source>
</evidence>
<proteinExistence type="inferred from homology"/>
<keyword evidence="8" id="KW-1185">Reference proteome</keyword>
<dbReference type="GO" id="GO:0005840">
    <property type="term" value="C:ribosome"/>
    <property type="evidence" value="ECO:0007669"/>
    <property type="project" value="UniProtKB-KW"/>
</dbReference>
<dbReference type="Pfam" id="PF00573">
    <property type="entry name" value="Ribosomal_L4"/>
    <property type="match status" value="1"/>
</dbReference>
<dbReference type="InterPro" id="IPR013005">
    <property type="entry name" value="Ribosomal_uL4-like"/>
</dbReference>
<dbReference type="GO" id="GO:1990904">
    <property type="term" value="C:ribonucleoprotein complex"/>
    <property type="evidence" value="ECO:0007669"/>
    <property type="project" value="UniProtKB-KW"/>
</dbReference>
<evidence type="ECO:0000256" key="5">
    <source>
        <dbReference type="HAMAP-Rule" id="MF_01328"/>
    </source>
</evidence>
<dbReference type="PANTHER" id="PTHR10746:SF6">
    <property type="entry name" value="LARGE RIBOSOMAL SUBUNIT PROTEIN UL4M"/>
    <property type="match status" value="1"/>
</dbReference>
<dbReference type="SUPFAM" id="SSF52166">
    <property type="entry name" value="Ribosomal protein L4"/>
    <property type="match status" value="1"/>
</dbReference>
<keyword evidence="5" id="KW-0699">rRNA-binding</keyword>
<name>A0A0H3XJ75_9MOLU</name>
<dbReference type="HAMAP" id="MF_01328_B">
    <property type="entry name" value="Ribosomal_uL4_B"/>
    <property type="match status" value="1"/>
</dbReference>
<gene>
    <name evidence="5 7" type="primary">rplD</name>
    <name evidence="7" type="ORF">SERIO_v1c02870</name>
</gene>
<dbReference type="Gene3D" id="3.40.1370.10">
    <property type="match status" value="1"/>
</dbReference>
<protein>
    <recommendedName>
        <fullName evidence="4 5">Large ribosomal subunit protein uL4</fullName>
    </recommendedName>
</protein>
<dbReference type="EMBL" id="CP011856">
    <property type="protein sequence ID" value="AKM53871.1"/>
    <property type="molecule type" value="Genomic_DNA"/>
</dbReference>
<evidence type="ECO:0000256" key="1">
    <source>
        <dbReference type="ARBA" id="ARBA00010528"/>
    </source>
</evidence>
<dbReference type="Proteomes" id="UP000035661">
    <property type="component" value="Chromosome"/>
</dbReference>
<dbReference type="PATRIC" id="fig|743698.3.peg.289"/>
<dbReference type="RefSeq" id="WP_047791140.1">
    <property type="nucleotide sequence ID" value="NZ_CP011856.1"/>
</dbReference>
<evidence type="ECO:0000256" key="2">
    <source>
        <dbReference type="ARBA" id="ARBA00022980"/>
    </source>
</evidence>
<organism evidence="7 8">
    <name type="scientific">Spiroplasma eriocheiris</name>
    <dbReference type="NCBI Taxonomy" id="315358"/>
    <lineage>
        <taxon>Bacteria</taxon>
        <taxon>Bacillati</taxon>
        <taxon>Mycoplasmatota</taxon>
        <taxon>Mollicutes</taxon>
        <taxon>Entomoplasmatales</taxon>
        <taxon>Spiroplasmataceae</taxon>
        <taxon>Spiroplasma</taxon>
    </lineage>
</organism>
<dbReference type="KEGG" id="seri:SERIO_v1c02870"/>
<dbReference type="GO" id="GO:0019843">
    <property type="term" value="F:rRNA binding"/>
    <property type="evidence" value="ECO:0007669"/>
    <property type="project" value="UniProtKB-UniRule"/>
</dbReference>
<sequence length="208" mass="23099">MKVQVFDTKGTSVKEINLNDAIWGIEPHQQAMYDAVVAQQSAMRQGTHKVKTRTEVSGGGRKPWRQKGTGRARQGSIRAPQWKGGGIVFGPTPDKNYIKHVNRKVRKLSIKSALSLKAKESNLVIVDQFALNEPSTKTMVEILANLKVNNEKLLIVTKPGDEVIVKSSRNIEKVNIIPSDGINIYDLLNANKLLVSEEVIKTIEEVYA</sequence>
<evidence type="ECO:0000313" key="8">
    <source>
        <dbReference type="Proteomes" id="UP000035661"/>
    </source>
</evidence>
<dbReference type="STRING" id="315358.SERIO_v1c02870"/>
<evidence type="ECO:0000313" key="7">
    <source>
        <dbReference type="EMBL" id="AKM53871.1"/>
    </source>
</evidence>
<comment type="function">
    <text evidence="5">One of the primary rRNA binding proteins, this protein initially binds near the 5'-end of the 23S rRNA. It is important during the early stages of 50S assembly. It makes multiple contacts with different domains of the 23S rRNA in the assembled 50S subunit and ribosome.</text>
</comment>
<dbReference type="PANTHER" id="PTHR10746">
    <property type="entry name" value="50S RIBOSOMAL PROTEIN L4"/>
    <property type="match status" value="1"/>
</dbReference>
<dbReference type="GO" id="GO:0006412">
    <property type="term" value="P:translation"/>
    <property type="evidence" value="ECO:0007669"/>
    <property type="project" value="UniProtKB-UniRule"/>
</dbReference>
<keyword evidence="5" id="KW-0694">RNA-binding</keyword>
<feature type="region of interest" description="Disordered" evidence="6">
    <location>
        <begin position="44"/>
        <end position="77"/>
    </location>
</feature>
<reference evidence="8" key="2">
    <citation type="submission" date="2015-06" db="EMBL/GenBank/DDBJ databases">
        <title>Complete genome sequence of Spiroplasma eriocheiris TDA-040725-5 (DSM 21848).</title>
        <authorList>
            <person name="Lo W.-S."/>
            <person name="Kuo C.-H."/>
        </authorList>
    </citation>
    <scope>NUCLEOTIDE SEQUENCE [LARGE SCALE GENOMIC DNA]</scope>
    <source>
        <strain evidence="8">TDA-040725-5</strain>
    </source>
</reference>
<dbReference type="AlphaFoldDB" id="A0A0H3XJ75"/>
<dbReference type="GO" id="GO:0003735">
    <property type="term" value="F:structural constituent of ribosome"/>
    <property type="evidence" value="ECO:0007669"/>
    <property type="project" value="InterPro"/>
</dbReference>
<comment type="function">
    <text evidence="5">Forms part of the polypeptide exit tunnel.</text>
</comment>
<keyword evidence="3 5" id="KW-0687">Ribonucleoprotein</keyword>
<dbReference type="InterPro" id="IPR002136">
    <property type="entry name" value="Ribosomal_uL4"/>
</dbReference>
<comment type="subunit">
    <text evidence="5">Part of the 50S ribosomal subunit.</text>
</comment>
<reference evidence="7 8" key="1">
    <citation type="journal article" date="2015" name="Genome Biol. Evol.">
        <title>Found and Lost: The Fates of Horizontally Acquired Genes in Arthropod-Symbiotic Spiroplasma.</title>
        <authorList>
            <person name="Lo W.S."/>
            <person name="Gasparich G.E."/>
            <person name="Kuo C.H."/>
        </authorList>
    </citation>
    <scope>NUCLEOTIDE SEQUENCE [LARGE SCALE GENOMIC DNA]</scope>
    <source>
        <strain evidence="8">TDA-040725-5</strain>
    </source>
</reference>
<accession>A0A0H3XJ75</accession>
<evidence type="ECO:0000256" key="6">
    <source>
        <dbReference type="SAM" id="MobiDB-lite"/>
    </source>
</evidence>
<evidence type="ECO:0000256" key="3">
    <source>
        <dbReference type="ARBA" id="ARBA00023274"/>
    </source>
</evidence>